<organism evidence="2 3">
    <name type="scientific">Phocaeicola dorei</name>
    <dbReference type="NCBI Taxonomy" id="357276"/>
    <lineage>
        <taxon>Bacteria</taxon>
        <taxon>Pseudomonadati</taxon>
        <taxon>Bacteroidota</taxon>
        <taxon>Bacteroidia</taxon>
        <taxon>Bacteroidales</taxon>
        <taxon>Bacteroidaceae</taxon>
        <taxon>Phocaeicola</taxon>
    </lineage>
</organism>
<dbReference type="RefSeq" id="WP_022186035.1">
    <property type="nucleotide sequence ID" value="NZ_CAXSRD010000006.1"/>
</dbReference>
<dbReference type="InterPro" id="IPR038071">
    <property type="entry name" value="UROD/MetE-like_sf"/>
</dbReference>
<evidence type="ECO:0000313" key="4">
    <source>
        <dbReference type="Proteomes" id="UP000481700"/>
    </source>
</evidence>
<reference evidence="1 4" key="1">
    <citation type="journal article" date="2019" name="Nat. Med.">
        <title>A library of human gut bacterial isolates paired with longitudinal multiomics data enables mechanistic microbiome research.</title>
        <authorList>
            <person name="Poyet M."/>
            <person name="Groussin M."/>
            <person name="Gibbons S.M."/>
            <person name="Avila-Pacheco J."/>
            <person name="Jiang X."/>
            <person name="Kearney S.M."/>
            <person name="Perrotta A.R."/>
            <person name="Berdy B."/>
            <person name="Zhao S."/>
            <person name="Lieberman T.D."/>
            <person name="Swanson P.K."/>
            <person name="Smith M."/>
            <person name="Roesemann S."/>
            <person name="Alexander J.E."/>
            <person name="Rich S.A."/>
            <person name="Livny J."/>
            <person name="Vlamakis H."/>
            <person name="Clish C."/>
            <person name="Bullock K."/>
            <person name="Deik A."/>
            <person name="Scott J."/>
            <person name="Pierce K.A."/>
            <person name="Xavier R.J."/>
            <person name="Alm E.J."/>
        </authorList>
    </citation>
    <scope>NUCLEOTIDE SEQUENCE [LARGE SCALE GENOMIC DNA]</scope>
    <source>
        <strain evidence="1 4">BIOML-A25</strain>
    </source>
</reference>
<evidence type="ECO:0008006" key="5">
    <source>
        <dbReference type="Google" id="ProtNLM"/>
    </source>
</evidence>
<dbReference type="Proteomes" id="UP000481700">
    <property type="component" value="Unassembled WGS sequence"/>
</dbReference>
<gene>
    <name evidence="2" type="ORF">E1I98_20530</name>
    <name evidence="1" type="ORF">F2Z07_12330</name>
</gene>
<name>A0A4R4GDL7_9BACT</name>
<dbReference type="EMBL" id="VVZV01000012">
    <property type="protein sequence ID" value="KAA5318952.1"/>
    <property type="molecule type" value="Genomic_DNA"/>
</dbReference>
<evidence type="ECO:0000313" key="3">
    <source>
        <dbReference type="Proteomes" id="UP000294527"/>
    </source>
</evidence>
<accession>A0A4R4GDL7</accession>
<sequence length="352" mass="40711">MNDLCSYKLPVDIVFHPSWWNKHAGIVFDESFFYDPIRRVEDERRMEMELHERFGEFGLGKDYDKDLPQIGAVHLAAGYLLSEMLGCSIDYIPNAAPQVICPHLEGFELDEEKPFQSPAFKKLQKLIEELKARYGYVCGDINWGGVLNLAIDLKGENILMDMILEPEKTHAYFYSIARVVERFFSYIYSETKTTSISVNRVACLLEKPVYIHSECSHTMISEDDYRSFLLPIDMEWSEKYRPYGIHYCGKDPHRHAANFAEIPHLDFLDVGWGGDVKTLREYLPDTFLNIRLNPVELNGYSKDELARMIKERVTQSGNPNLTGICCINMDAEVTDEKVATIFRTAEQCRREM</sequence>
<dbReference type="Proteomes" id="UP000294527">
    <property type="component" value="Unassembled WGS sequence"/>
</dbReference>
<evidence type="ECO:0000313" key="2">
    <source>
        <dbReference type="EMBL" id="TDA73714.1"/>
    </source>
</evidence>
<comment type="caution">
    <text evidence="2">The sequence shown here is derived from an EMBL/GenBank/DDBJ whole genome shotgun (WGS) entry which is preliminary data.</text>
</comment>
<dbReference type="AlphaFoldDB" id="A0A4R4GDL7"/>
<protein>
    <recommendedName>
        <fullName evidence="5">Uroporphyrinogen decarboxylase (URO-D) domain-containing protein</fullName>
    </recommendedName>
</protein>
<dbReference type="EMBL" id="SLTU01000002">
    <property type="protein sequence ID" value="TDA73714.1"/>
    <property type="molecule type" value="Genomic_DNA"/>
</dbReference>
<reference evidence="2 3" key="2">
    <citation type="journal article" date="2019" name="Nat. Microbiol.">
        <title>Genomic variation and strain-specific functional adaptation in the human gut microbiome during early life.</title>
        <authorList>
            <person name="Vatanen T."/>
            <person name="Plichta D.R."/>
            <person name="Somani J."/>
            <person name="Munch P.C."/>
            <person name="Arthur T.D."/>
            <person name="Hall A.B."/>
            <person name="Rudolf S."/>
            <person name="Oakeley E.J."/>
            <person name="Ke X."/>
            <person name="Young R.A."/>
            <person name="Haiser H.J."/>
            <person name="Kolde R."/>
            <person name="Yassour M."/>
            <person name="Luopajarvi K."/>
            <person name="Siljander H."/>
            <person name="Virtanen S.M."/>
            <person name="Ilonen J."/>
            <person name="Uibo R."/>
            <person name="Tillmann V."/>
            <person name="Mokurov S."/>
            <person name="Dorshakova N."/>
            <person name="Porter J.A."/>
            <person name="McHardy A.C."/>
            <person name="Lahdesmaki H."/>
            <person name="Vlamakis H."/>
            <person name="Huttenhower C."/>
            <person name="Knip M."/>
            <person name="Xavier R.J."/>
        </authorList>
    </citation>
    <scope>NUCLEOTIDE SEQUENCE [LARGE SCALE GENOMIC DNA]</scope>
    <source>
        <strain evidence="2 3">RJX1047</strain>
    </source>
</reference>
<proteinExistence type="predicted"/>
<dbReference type="Gene3D" id="3.20.20.210">
    <property type="match status" value="1"/>
</dbReference>
<evidence type="ECO:0000313" key="1">
    <source>
        <dbReference type="EMBL" id="KAA5318952.1"/>
    </source>
</evidence>
<dbReference type="SUPFAM" id="SSF51726">
    <property type="entry name" value="UROD/MetE-like"/>
    <property type="match status" value="1"/>
</dbReference>